<evidence type="ECO:0000256" key="3">
    <source>
        <dbReference type="ARBA" id="ARBA00022989"/>
    </source>
</evidence>
<dbReference type="OrthoDB" id="2376869at2759"/>
<keyword evidence="8" id="KW-1185">Reference proteome</keyword>
<sequence>MSLGVCSINWANVGPTEYWCLETTSNHKLAFASFAITFGTFLLCAICYFAIMRKLKRTGKELIQSTEHAIKHAAIERNVLRRITGYILIFFVKWLPAYVCITGFIGGGHPLSWTFIVVIISINLGGPGYAIQYVICEGFSDDAPGSCEQSIMRLSHDNRSPNPSFIQSGISNTGRGSFQPSIHKSNSSSVINVLVVPPLQFN</sequence>
<keyword evidence="2 5" id="KW-0812">Transmembrane</keyword>
<evidence type="ECO:0000256" key="2">
    <source>
        <dbReference type="ARBA" id="ARBA00022692"/>
    </source>
</evidence>
<dbReference type="GO" id="GO:0016020">
    <property type="term" value="C:membrane"/>
    <property type="evidence" value="ECO:0007669"/>
    <property type="project" value="UniProtKB-SubCell"/>
</dbReference>
<keyword evidence="4 5" id="KW-0472">Membrane</keyword>
<keyword evidence="3 5" id="KW-1133">Transmembrane helix</keyword>
<proteinExistence type="predicted"/>
<evidence type="ECO:0000256" key="1">
    <source>
        <dbReference type="ARBA" id="ARBA00004370"/>
    </source>
</evidence>
<feature type="transmembrane region" description="Helical" evidence="5">
    <location>
        <begin position="85"/>
        <end position="105"/>
    </location>
</feature>
<evidence type="ECO:0000256" key="4">
    <source>
        <dbReference type="ARBA" id="ARBA00023136"/>
    </source>
</evidence>
<dbReference type="Proteomes" id="UP000789572">
    <property type="component" value="Unassembled WGS sequence"/>
</dbReference>
<dbReference type="Gene3D" id="1.20.1070.10">
    <property type="entry name" value="Rhodopsin 7-helix transmembrane proteins"/>
    <property type="match status" value="1"/>
</dbReference>
<dbReference type="InterPro" id="IPR017452">
    <property type="entry name" value="GPCR_Rhodpsn_7TM"/>
</dbReference>
<dbReference type="EMBL" id="CAJVPJ010000528">
    <property type="protein sequence ID" value="CAG8534195.1"/>
    <property type="molecule type" value="Genomic_DNA"/>
</dbReference>
<comment type="caution">
    <text evidence="7">The sequence shown here is derived from an EMBL/GenBank/DDBJ whole genome shotgun (WGS) entry which is preliminary data.</text>
</comment>
<gene>
    <name evidence="7" type="ORF">POCULU_LOCUS4206</name>
</gene>
<dbReference type="AlphaFoldDB" id="A0A9N9AKG8"/>
<dbReference type="SUPFAM" id="SSF81321">
    <property type="entry name" value="Family A G protein-coupled receptor-like"/>
    <property type="match status" value="1"/>
</dbReference>
<accession>A0A9N9AKG8</accession>
<comment type="subcellular location">
    <subcellularLocation>
        <location evidence="1">Membrane</location>
    </subcellularLocation>
</comment>
<evidence type="ECO:0000256" key="5">
    <source>
        <dbReference type="SAM" id="Phobius"/>
    </source>
</evidence>
<name>A0A9N9AKG8_9GLOM</name>
<feature type="transmembrane region" description="Helical" evidence="5">
    <location>
        <begin position="29"/>
        <end position="51"/>
    </location>
</feature>
<dbReference type="PROSITE" id="PS50262">
    <property type="entry name" value="G_PROTEIN_RECEP_F1_2"/>
    <property type="match status" value="1"/>
</dbReference>
<evidence type="ECO:0000259" key="6">
    <source>
        <dbReference type="PROSITE" id="PS50262"/>
    </source>
</evidence>
<organism evidence="7 8">
    <name type="scientific">Paraglomus occultum</name>
    <dbReference type="NCBI Taxonomy" id="144539"/>
    <lineage>
        <taxon>Eukaryota</taxon>
        <taxon>Fungi</taxon>
        <taxon>Fungi incertae sedis</taxon>
        <taxon>Mucoromycota</taxon>
        <taxon>Glomeromycotina</taxon>
        <taxon>Glomeromycetes</taxon>
        <taxon>Paraglomerales</taxon>
        <taxon>Paraglomeraceae</taxon>
        <taxon>Paraglomus</taxon>
    </lineage>
</organism>
<evidence type="ECO:0000313" key="7">
    <source>
        <dbReference type="EMBL" id="CAG8534195.1"/>
    </source>
</evidence>
<feature type="transmembrane region" description="Helical" evidence="5">
    <location>
        <begin position="111"/>
        <end position="131"/>
    </location>
</feature>
<protein>
    <submittedName>
        <fullName evidence="7">6847_t:CDS:1</fullName>
    </submittedName>
</protein>
<evidence type="ECO:0000313" key="8">
    <source>
        <dbReference type="Proteomes" id="UP000789572"/>
    </source>
</evidence>
<reference evidence="7" key="1">
    <citation type="submission" date="2021-06" db="EMBL/GenBank/DDBJ databases">
        <authorList>
            <person name="Kallberg Y."/>
            <person name="Tangrot J."/>
            <person name="Rosling A."/>
        </authorList>
    </citation>
    <scope>NUCLEOTIDE SEQUENCE</scope>
    <source>
        <strain evidence="7">IA702</strain>
    </source>
</reference>
<feature type="domain" description="G-protein coupled receptors family 1 profile" evidence="6">
    <location>
        <begin position="1"/>
        <end position="99"/>
    </location>
</feature>